<proteinExistence type="predicted"/>
<keyword evidence="1" id="KW-1133">Transmembrane helix</keyword>
<feature type="transmembrane region" description="Helical" evidence="1">
    <location>
        <begin position="12"/>
        <end position="31"/>
    </location>
</feature>
<accession>A0A518D1F6</accession>
<name>A0A518D1F6_9BACT</name>
<keyword evidence="3" id="KW-1185">Reference proteome</keyword>
<sequence>MWTGNRGRLSSWGRALVLLVVPLFLIGPSLLPGQRFLPQAPVQYEPLRSEYPDAAEAADTGSNRFTGDRVFPALSDQIELRRRLGSGTSWTWEEKWGFGAPLLGNTIHGPYYPPNALGLVLAPDRAAGWLAILSLFLAGLGTWLFLWRRGLTEVACLVGALAYQGTGWGVVNLHYAMKVDAALWLPWCLWALHGFRSGDRRGLPLLALCAAAAALAGFPPIAGFTLAAVAVAATLWALGDALGGSSARTAVVRATAPIAALWLGVLLASIQLVPTAAAALESPRGTPTPERVAFQALPFATLATAAVPDPFAAPTVDPPAHLPLAAWIAQSDRGDAALLANGLEWNTHPGSAAYVLALIGLLVAGRRALLPFALGALAFAWAQDWPGMRVLYHFPGLNGGAPTRALSVAWFAWVWLAALGVDRLVGEDSRRVRTVAAVLASALALGAVAVRTFGLPSAERFESALAERFAIDAQAVRSLLPSEATTAAFEHFAGGLALAGVSFALVAAGALALRCVRGAGPLALAVPILLALATEVSVTSRPHLLPRDLGGIEVFPRSNALDAVARAAGEGRVLRWAPGGVGDVIQLARPNMLQVYGVRDISAYLAFQQSATTQWFEAIDPRMREGDGVARLPALHLLDDPRLDRAGITCILAREPLLHERLTLEYDADGFYVHRRRNDLPPSEWIGEPPGAESARDRAERARTFGALLSLLGVLIWVVWVHRLARRGRTDTEALDATVAS</sequence>
<keyword evidence="1" id="KW-0472">Membrane</keyword>
<dbReference type="AlphaFoldDB" id="A0A518D1F6"/>
<feature type="transmembrane region" description="Helical" evidence="1">
    <location>
        <begin position="492"/>
        <end position="513"/>
    </location>
</feature>
<evidence type="ECO:0000256" key="1">
    <source>
        <dbReference type="SAM" id="Phobius"/>
    </source>
</evidence>
<feature type="transmembrane region" description="Helical" evidence="1">
    <location>
        <begin position="126"/>
        <end position="147"/>
    </location>
</feature>
<dbReference type="Proteomes" id="UP000319342">
    <property type="component" value="Chromosome"/>
</dbReference>
<dbReference type="EMBL" id="CP036290">
    <property type="protein sequence ID" value="QDU85316.1"/>
    <property type="molecule type" value="Genomic_DNA"/>
</dbReference>
<feature type="transmembrane region" description="Helical" evidence="1">
    <location>
        <begin position="205"/>
        <end position="238"/>
    </location>
</feature>
<feature type="transmembrane region" description="Helical" evidence="1">
    <location>
        <begin position="705"/>
        <end position="725"/>
    </location>
</feature>
<protein>
    <submittedName>
        <fullName evidence="2">Bacterial membrane protein YfhO</fullName>
    </submittedName>
</protein>
<feature type="transmembrane region" description="Helical" evidence="1">
    <location>
        <begin position="258"/>
        <end position="280"/>
    </location>
</feature>
<keyword evidence="1" id="KW-0812">Transmembrane</keyword>
<dbReference type="OrthoDB" id="10013730at2"/>
<dbReference type="RefSeq" id="WP_145188440.1">
    <property type="nucleotide sequence ID" value="NZ_CP036290.1"/>
</dbReference>
<organism evidence="2 3">
    <name type="scientific">Rohdeia mirabilis</name>
    <dbReference type="NCBI Taxonomy" id="2528008"/>
    <lineage>
        <taxon>Bacteria</taxon>
        <taxon>Pseudomonadati</taxon>
        <taxon>Planctomycetota</taxon>
        <taxon>Planctomycetia</taxon>
        <taxon>Planctomycetia incertae sedis</taxon>
        <taxon>Rohdeia</taxon>
    </lineage>
</organism>
<gene>
    <name evidence="2" type="ORF">Pla163_24440</name>
</gene>
<feature type="transmembrane region" description="Helical" evidence="1">
    <location>
        <begin position="401"/>
        <end position="421"/>
    </location>
</feature>
<reference evidence="2 3" key="1">
    <citation type="submission" date="2019-02" db="EMBL/GenBank/DDBJ databases">
        <title>Deep-cultivation of Planctomycetes and their phenomic and genomic characterization uncovers novel biology.</title>
        <authorList>
            <person name="Wiegand S."/>
            <person name="Jogler M."/>
            <person name="Boedeker C."/>
            <person name="Pinto D."/>
            <person name="Vollmers J."/>
            <person name="Rivas-Marin E."/>
            <person name="Kohn T."/>
            <person name="Peeters S.H."/>
            <person name="Heuer A."/>
            <person name="Rast P."/>
            <person name="Oberbeckmann S."/>
            <person name="Bunk B."/>
            <person name="Jeske O."/>
            <person name="Meyerdierks A."/>
            <person name="Storesund J.E."/>
            <person name="Kallscheuer N."/>
            <person name="Luecker S."/>
            <person name="Lage O.M."/>
            <person name="Pohl T."/>
            <person name="Merkel B.J."/>
            <person name="Hornburger P."/>
            <person name="Mueller R.-W."/>
            <person name="Bruemmer F."/>
            <person name="Labrenz M."/>
            <person name="Spormann A.M."/>
            <person name="Op den Camp H."/>
            <person name="Overmann J."/>
            <person name="Amann R."/>
            <person name="Jetten M.S.M."/>
            <person name="Mascher T."/>
            <person name="Medema M.H."/>
            <person name="Devos D.P."/>
            <person name="Kaster A.-K."/>
            <person name="Ovreas L."/>
            <person name="Rohde M."/>
            <person name="Galperin M.Y."/>
            <person name="Jogler C."/>
        </authorList>
    </citation>
    <scope>NUCLEOTIDE SEQUENCE [LARGE SCALE GENOMIC DNA]</scope>
    <source>
        <strain evidence="2 3">Pla163</strain>
    </source>
</reference>
<feature type="transmembrane region" description="Helical" evidence="1">
    <location>
        <begin position="433"/>
        <end position="453"/>
    </location>
</feature>
<feature type="transmembrane region" description="Helical" evidence="1">
    <location>
        <begin position="154"/>
        <end position="175"/>
    </location>
</feature>
<evidence type="ECO:0000313" key="2">
    <source>
        <dbReference type="EMBL" id="QDU85316.1"/>
    </source>
</evidence>
<evidence type="ECO:0000313" key="3">
    <source>
        <dbReference type="Proteomes" id="UP000319342"/>
    </source>
</evidence>
<feature type="transmembrane region" description="Helical" evidence="1">
    <location>
        <begin position="353"/>
        <end position="381"/>
    </location>
</feature>